<reference evidence="1" key="1">
    <citation type="submission" date="2023-05" db="EMBL/GenBank/DDBJ databases">
        <authorList>
            <person name="Huff M."/>
        </authorList>
    </citation>
    <scope>NUCLEOTIDE SEQUENCE</scope>
</reference>
<sequence length="115" mass="13816">MIKTLSHHHRTATFRWQSRRKISFRRQRLPMIRLGGKRPRGGFLLMRVFRRVKMRWSKLKHLRMLKKLKKYYLNLMKDIAIGSGTIKSFQQKLHLETSFAIPVVGLSFNSYPNNF</sequence>
<proteinExistence type="predicted"/>
<gene>
    <name evidence="1" type="ORF">FPE_LOCUS5144</name>
</gene>
<keyword evidence="2" id="KW-1185">Reference proteome</keyword>
<evidence type="ECO:0000313" key="2">
    <source>
        <dbReference type="Proteomes" id="UP000834106"/>
    </source>
</evidence>
<dbReference type="PANTHER" id="PTHR34788:SF4">
    <property type="entry name" value="F15I1.22"/>
    <property type="match status" value="1"/>
</dbReference>
<organism evidence="1 2">
    <name type="scientific">Fraxinus pennsylvanica</name>
    <dbReference type="NCBI Taxonomy" id="56036"/>
    <lineage>
        <taxon>Eukaryota</taxon>
        <taxon>Viridiplantae</taxon>
        <taxon>Streptophyta</taxon>
        <taxon>Embryophyta</taxon>
        <taxon>Tracheophyta</taxon>
        <taxon>Spermatophyta</taxon>
        <taxon>Magnoliopsida</taxon>
        <taxon>eudicotyledons</taxon>
        <taxon>Gunneridae</taxon>
        <taxon>Pentapetalae</taxon>
        <taxon>asterids</taxon>
        <taxon>lamiids</taxon>
        <taxon>Lamiales</taxon>
        <taxon>Oleaceae</taxon>
        <taxon>Oleeae</taxon>
        <taxon>Fraxinus</taxon>
    </lineage>
</organism>
<dbReference type="AlphaFoldDB" id="A0AAD1YVS1"/>
<dbReference type="EMBL" id="OU503038">
    <property type="protein sequence ID" value="CAI9757714.1"/>
    <property type="molecule type" value="Genomic_DNA"/>
</dbReference>
<evidence type="ECO:0000313" key="1">
    <source>
        <dbReference type="EMBL" id="CAI9757714.1"/>
    </source>
</evidence>
<name>A0AAD1YVS1_9LAMI</name>
<dbReference type="Proteomes" id="UP000834106">
    <property type="component" value="Chromosome 3"/>
</dbReference>
<dbReference type="PANTHER" id="PTHR34788">
    <property type="entry name" value="F15I1.22"/>
    <property type="match status" value="1"/>
</dbReference>
<accession>A0AAD1YVS1</accession>
<protein>
    <submittedName>
        <fullName evidence="1">Uncharacterized protein</fullName>
    </submittedName>
</protein>